<dbReference type="PANTHER" id="PTHR22916:SF3">
    <property type="entry name" value="UDP-GLCNAC:BETAGAL BETA-1,3-N-ACETYLGLUCOSAMINYLTRANSFERASE-LIKE PROTEIN 1"/>
    <property type="match status" value="1"/>
</dbReference>
<keyword evidence="2" id="KW-0808">Transferase</keyword>
<dbReference type="Pfam" id="PF00535">
    <property type="entry name" value="Glycos_transf_2"/>
    <property type="match status" value="1"/>
</dbReference>
<dbReference type="InterPro" id="IPR001173">
    <property type="entry name" value="Glyco_trans_2-like"/>
</dbReference>
<dbReference type="PANTHER" id="PTHR22916">
    <property type="entry name" value="GLYCOSYLTRANSFERASE"/>
    <property type="match status" value="1"/>
</dbReference>
<organism evidence="2 3">
    <name type="scientific">Filimonas lacunae</name>
    <dbReference type="NCBI Taxonomy" id="477680"/>
    <lineage>
        <taxon>Bacteria</taxon>
        <taxon>Pseudomonadati</taxon>
        <taxon>Bacteroidota</taxon>
        <taxon>Chitinophagia</taxon>
        <taxon>Chitinophagales</taxon>
        <taxon>Chitinophagaceae</taxon>
        <taxon>Filimonas</taxon>
    </lineage>
</organism>
<protein>
    <submittedName>
        <fullName evidence="2">Glycosyl transferase family 2</fullName>
    </submittedName>
</protein>
<dbReference type="GO" id="GO:0016758">
    <property type="term" value="F:hexosyltransferase activity"/>
    <property type="evidence" value="ECO:0007669"/>
    <property type="project" value="UniProtKB-ARBA"/>
</dbReference>
<dbReference type="AlphaFoldDB" id="A0A173M9R9"/>
<evidence type="ECO:0000259" key="1">
    <source>
        <dbReference type="Pfam" id="PF00535"/>
    </source>
</evidence>
<dbReference type="EMBL" id="FTOR01000010">
    <property type="protein sequence ID" value="SIT30907.1"/>
    <property type="molecule type" value="Genomic_DNA"/>
</dbReference>
<evidence type="ECO:0000313" key="2">
    <source>
        <dbReference type="EMBL" id="SIT30907.1"/>
    </source>
</evidence>
<dbReference type="STRING" id="477680.SAMN05421788_11018"/>
<gene>
    <name evidence="2" type="ORF">SAMN05421788_11018</name>
</gene>
<dbReference type="KEGG" id="fln:FLA_0273"/>
<sequence length="321" mass="36486">MQPEISIITIVYNGLPFLKECVESVLKQQFQNWELLISDDVSTDGSREYLTALNDPRIKLFAQEKNLGIFGNLNFLFQQAAAPVCQILCQDDYFLSETSLQQVVNYWNTAAPETGFARFNHESVTGKHLLEYQKSSVPALIKAGKADIWFYIFGNLPGNLSNVSLRTSLFAKAGWFDQSLPYAGDFEFWSRAARFVDFGVVDTSVTYIRRHPNVASNYLNKKGELIRQKHIIVERLYNAVQEQYPGNTFFVKLHGTLQYDSLQRDAAIKFYLKGNKNFFKELNGLKSGYAFSSLGKWLLYIISAGGRCGRIFSAKRLLKGV</sequence>
<dbReference type="RefSeq" id="WP_076381612.1">
    <property type="nucleotide sequence ID" value="NZ_AP017422.1"/>
</dbReference>
<name>A0A173M9R9_9BACT</name>
<keyword evidence="3" id="KW-1185">Reference proteome</keyword>
<dbReference type="InterPro" id="IPR029044">
    <property type="entry name" value="Nucleotide-diphossugar_trans"/>
</dbReference>
<reference evidence="3" key="1">
    <citation type="submission" date="2017-01" db="EMBL/GenBank/DDBJ databases">
        <authorList>
            <person name="Varghese N."/>
            <person name="Submissions S."/>
        </authorList>
    </citation>
    <scope>NUCLEOTIDE SEQUENCE [LARGE SCALE GENOMIC DNA]</scope>
    <source>
        <strain evidence="3">DSM 21054</strain>
    </source>
</reference>
<feature type="domain" description="Glycosyltransferase 2-like" evidence="1">
    <location>
        <begin position="6"/>
        <end position="109"/>
    </location>
</feature>
<dbReference type="Gene3D" id="3.90.550.10">
    <property type="entry name" value="Spore Coat Polysaccharide Biosynthesis Protein SpsA, Chain A"/>
    <property type="match status" value="1"/>
</dbReference>
<dbReference type="Proteomes" id="UP000186917">
    <property type="component" value="Unassembled WGS sequence"/>
</dbReference>
<accession>A0A173M9R9</accession>
<dbReference type="OrthoDB" id="9815829at2"/>
<evidence type="ECO:0000313" key="3">
    <source>
        <dbReference type="Proteomes" id="UP000186917"/>
    </source>
</evidence>
<proteinExistence type="predicted"/>
<dbReference type="SUPFAM" id="SSF53448">
    <property type="entry name" value="Nucleotide-diphospho-sugar transferases"/>
    <property type="match status" value="1"/>
</dbReference>